<reference evidence="1" key="1">
    <citation type="submission" date="2019-01" db="EMBL/GenBank/DDBJ databases">
        <title>Draft genome sequences of three monokaryotic isolates of the white-rot basidiomycete fungus Dichomitus squalens.</title>
        <authorList>
            <consortium name="DOE Joint Genome Institute"/>
            <person name="Lopez S.C."/>
            <person name="Andreopoulos B."/>
            <person name="Pangilinan J."/>
            <person name="Lipzen A."/>
            <person name="Riley R."/>
            <person name="Ahrendt S."/>
            <person name="Ng V."/>
            <person name="Barry K."/>
            <person name="Daum C."/>
            <person name="Grigoriev I.V."/>
            <person name="Hilden K.S."/>
            <person name="Makela M.R."/>
            <person name="de Vries R.P."/>
        </authorList>
    </citation>
    <scope>NUCLEOTIDE SEQUENCE [LARGE SCALE GENOMIC DNA]</scope>
    <source>
        <strain evidence="1">OM18370.1</strain>
    </source>
</reference>
<evidence type="ECO:0000313" key="1">
    <source>
        <dbReference type="EMBL" id="TBU27817.1"/>
    </source>
</evidence>
<dbReference type="Proteomes" id="UP000292957">
    <property type="component" value="Unassembled WGS sequence"/>
</dbReference>
<dbReference type="AlphaFoldDB" id="A0A4Q9MLB8"/>
<sequence>MCNLAPRSSLRDIAQREAVDEDYAAWPLSLRSAHDELFVILGASRACDTVRLGFGPSPAPAGAAKGHPPSDISERDPLLDELYYHYGTSATSTTSFELSAEMWLASRRPAARPVAANISEGSILHQHSMVSADFYPLAPRCIWWCEFGWWHWRTKALAAATLGLRVLRGCARVISQLDARVVLAPGVTGPSCLGSSKKNGRNVILTQYLSSQEAWCSPPSLSSAAPRRSWSRGIRKASSAPSALEAYY</sequence>
<accession>A0A4Q9MLB8</accession>
<organism evidence="1">
    <name type="scientific">Dichomitus squalens</name>
    <dbReference type="NCBI Taxonomy" id="114155"/>
    <lineage>
        <taxon>Eukaryota</taxon>
        <taxon>Fungi</taxon>
        <taxon>Dikarya</taxon>
        <taxon>Basidiomycota</taxon>
        <taxon>Agaricomycotina</taxon>
        <taxon>Agaricomycetes</taxon>
        <taxon>Polyporales</taxon>
        <taxon>Polyporaceae</taxon>
        <taxon>Dichomitus</taxon>
    </lineage>
</organism>
<name>A0A4Q9MLB8_9APHY</name>
<protein>
    <submittedName>
        <fullName evidence="1">Uncharacterized protein</fullName>
    </submittedName>
</protein>
<dbReference type="EMBL" id="ML143428">
    <property type="protein sequence ID" value="TBU27817.1"/>
    <property type="molecule type" value="Genomic_DNA"/>
</dbReference>
<proteinExistence type="predicted"/>
<gene>
    <name evidence="1" type="ORF">BD311DRAFT_739739</name>
</gene>